<evidence type="ECO:0000313" key="9">
    <source>
        <dbReference type="Proteomes" id="UP000295375"/>
    </source>
</evidence>
<dbReference type="EMBL" id="SNYM01000017">
    <property type="protein sequence ID" value="TDQ45774.1"/>
    <property type="molecule type" value="Genomic_DNA"/>
</dbReference>
<reference evidence="8 9" key="1">
    <citation type="submission" date="2019-03" db="EMBL/GenBank/DDBJ databases">
        <title>Genomic Encyclopedia of Type Strains, Phase IV (KMG-IV): sequencing the most valuable type-strain genomes for metagenomic binning, comparative biology and taxonomic classification.</title>
        <authorList>
            <person name="Goeker M."/>
        </authorList>
    </citation>
    <scope>NUCLEOTIDE SEQUENCE [LARGE SCALE GENOMIC DNA]</scope>
    <source>
        <strain evidence="8 9">DSM 103792</strain>
    </source>
</reference>
<keyword evidence="5" id="KW-0560">Oxidoreductase</keyword>
<sequence length="200" mass="22526">MLSLQQCQEIASALAEKDWYALTDALSAEDVMQLRQQAAHLHENGLMQPAAIGRGTGRQVQPHTRSDLTAWFDENSPLQQQFMAGLDRLRQTLNEQFFLGLVEQEAHFACFPAGGFYRRHFDSFRGNNARRITVVCYLNPDWQAEDGGAIRLYNGQEVMTDIVPHGGTLLVFLSEAIPHEVLPALKARYSIAAWLRIRSA</sequence>
<proteinExistence type="predicted"/>
<dbReference type="Proteomes" id="UP000295375">
    <property type="component" value="Unassembled WGS sequence"/>
</dbReference>
<dbReference type="AlphaFoldDB" id="A0A4R6UR72"/>
<dbReference type="GO" id="GO:0031543">
    <property type="term" value="F:peptidyl-proline dioxygenase activity"/>
    <property type="evidence" value="ECO:0007669"/>
    <property type="project" value="TreeGrafter"/>
</dbReference>
<organism evidence="8 9">
    <name type="scientific">Permianibacter aggregans</name>
    <dbReference type="NCBI Taxonomy" id="1510150"/>
    <lineage>
        <taxon>Bacteria</taxon>
        <taxon>Pseudomonadati</taxon>
        <taxon>Pseudomonadota</taxon>
        <taxon>Gammaproteobacteria</taxon>
        <taxon>Pseudomonadales</taxon>
        <taxon>Pseudomonadaceae</taxon>
        <taxon>Permianibacter</taxon>
    </lineage>
</organism>
<dbReference type="PANTHER" id="PTHR12907:SF26">
    <property type="entry name" value="HIF PROLYL HYDROXYLASE, ISOFORM C"/>
    <property type="match status" value="1"/>
</dbReference>
<keyword evidence="6" id="KW-0408">Iron</keyword>
<keyword evidence="4" id="KW-0223">Dioxygenase</keyword>
<keyword evidence="3" id="KW-0847">Vitamin C</keyword>
<dbReference type="GO" id="GO:0031418">
    <property type="term" value="F:L-ascorbic acid binding"/>
    <property type="evidence" value="ECO:0007669"/>
    <property type="project" value="UniProtKB-KW"/>
</dbReference>
<evidence type="ECO:0000256" key="4">
    <source>
        <dbReference type="ARBA" id="ARBA00022964"/>
    </source>
</evidence>
<keyword evidence="2" id="KW-0479">Metal-binding</keyword>
<evidence type="ECO:0000313" key="8">
    <source>
        <dbReference type="EMBL" id="TDQ45774.1"/>
    </source>
</evidence>
<accession>A0A4R6UR72</accession>
<dbReference type="Pfam" id="PF13640">
    <property type="entry name" value="2OG-FeII_Oxy_3"/>
    <property type="match status" value="1"/>
</dbReference>
<dbReference type="GO" id="GO:0008198">
    <property type="term" value="F:ferrous iron binding"/>
    <property type="evidence" value="ECO:0007669"/>
    <property type="project" value="TreeGrafter"/>
</dbReference>
<dbReference type="Gene3D" id="2.60.120.620">
    <property type="entry name" value="q2cbj1_9rhob like domain"/>
    <property type="match status" value="1"/>
</dbReference>
<dbReference type="PROSITE" id="PS51471">
    <property type="entry name" value="FE2OG_OXY"/>
    <property type="match status" value="1"/>
</dbReference>
<feature type="domain" description="Fe2OG dioxygenase" evidence="7">
    <location>
        <begin position="102"/>
        <end position="197"/>
    </location>
</feature>
<dbReference type="InterPro" id="IPR006620">
    <property type="entry name" value="Pro_4_hyd_alph"/>
</dbReference>
<dbReference type="InterPro" id="IPR044862">
    <property type="entry name" value="Pro_4_hyd_alph_FE2OG_OXY"/>
</dbReference>
<name>A0A4R6UR72_9GAMM</name>
<dbReference type="InterPro" id="IPR005123">
    <property type="entry name" value="Oxoglu/Fe-dep_dioxygenase_dom"/>
</dbReference>
<protein>
    <submittedName>
        <fullName evidence="8">SM-20-related protein</fullName>
    </submittedName>
</protein>
<evidence type="ECO:0000256" key="3">
    <source>
        <dbReference type="ARBA" id="ARBA00022896"/>
    </source>
</evidence>
<dbReference type="PANTHER" id="PTHR12907">
    <property type="entry name" value="EGL NINE HOMOLOG-RELATED"/>
    <property type="match status" value="1"/>
</dbReference>
<dbReference type="InterPro" id="IPR051559">
    <property type="entry name" value="HIF_prolyl_hydroxylases"/>
</dbReference>
<evidence type="ECO:0000256" key="2">
    <source>
        <dbReference type="ARBA" id="ARBA00022723"/>
    </source>
</evidence>
<evidence type="ECO:0000256" key="6">
    <source>
        <dbReference type="ARBA" id="ARBA00023004"/>
    </source>
</evidence>
<dbReference type="RefSeq" id="WP_157591428.1">
    <property type="nucleotide sequence ID" value="NZ_CP037953.1"/>
</dbReference>
<evidence type="ECO:0000256" key="5">
    <source>
        <dbReference type="ARBA" id="ARBA00023002"/>
    </source>
</evidence>
<comment type="cofactor">
    <cofactor evidence="1">
        <name>L-ascorbate</name>
        <dbReference type="ChEBI" id="CHEBI:38290"/>
    </cofactor>
</comment>
<comment type="caution">
    <text evidence="8">The sequence shown here is derived from an EMBL/GenBank/DDBJ whole genome shotgun (WGS) entry which is preliminary data.</text>
</comment>
<keyword evidence="9" id="KW-1185">Reference proteome</keyword>
<dbReference type="GO" id="GO:0071456">
    <property type="term" value="P:cellular response to hypoxia"/>
    <property type="evidence" value="ECO:0007669"/>
    <property type="project" value="TreeGrafter"/>
</dbReference>
<evidence type="ECO:0000256" key="1">
    <source>
        <dbReference type="ARBA" id="ARBA00001961"/>
    </source>
</evidence>
<evidence type="ECO:0000259" key="7">
    <source>
        <dbReference type="PROSITE" id="PS51471"/>
    </source>
</evidence>
<dbReference type="SMART" id="SM00702">
    <property type="entry name" value="P4Hc"/>
    <property type="match status" value="1"/>
</dbReference>
<gene>
    <name evidence="8" type="ORF">EV696_1177</name>
</gene>